<organism evidence="2">
    <name type="scientific">Ajellomyces capsulatus (strain H88)</name>
    <name type="common">Darling's disease fungus</name>
    <name type="synonym">Histoplasma capsulatum</name>
    <dbReference type="NCBI Taxonomy" id="544711"/>
    <lineage>
        <taxon>Eukaryota</taxon>
        <taxon>Fungi</taxon>
        <taxon>Dikarya</taxon>
        <taxon>Ascomycota</taxon>
        <taxon>Pezizomycotina</taxon>
        <taxon>Eurotiomycetes</taxon>
        <taxon>Eurotiomycetidae</taxon>
        <taxon>Onygenales</taxon>
        <taxon>Ajellomycetaceae</taxon>
        <taxon>Histoplasma</taxon>
    </lineage>
</organism>
<dbReference type="EMBL" id="DS990643">
    <property type="protein sequence ID" value="EGC49629.1"/>
    <property type="molecule type" value="Genomic_DNA"/>
</dbReference>
<proteinExistence type="predicted"/>
<gene>
    <name evidence="1" type="ORF">HCEG_08844</name>
</gene>
<dbReference type="AlphaFoldDB" id="F0UUQ2"/>
<dbReference type="HOGENOM" id="CLU_2721643_0_0_1"/>
<protein>
    <submittedName>
        <fullName evidence="1">Predicted protein</fullName>
    </submittedName>
</protein>
<dbReference type="Proteomes" id="UP000008142">
    <property type="component" value="Unassembled WGS sequence"/>
</dbReference>
<evidence type="ECO:0000313" key="1">
    <source>
        <dbReference type="EMBL" id="EGC49629.1"/>
    </source>
</evidence>
<sequence>MTARGQVPQKSLFRGWGAGKDLASTSGRQAGGAACDWLHGAQNASQPRPFLRFEIRQPQLTHCLSNSDWENS</sequence>
<reference evidence="2" key="1">
    <citation type="submission" date="2008-07" db="EMBL/GenBank/DDBJ databases">
        <title>Annotation of Ajellomyces capsulatus strain H88.</title>
        <authorList>
            <person name="Champion M."/>
            <person name="Cuomo C."/>
            <person name="Ma L.-J."/>
            <person name="Henn M.R."/>
            <person name="Sil A."/>
            <person name="Goldman B."/>
            <person name="Young S.K."/>
            <person name="Kodira C.D."/>
            <person name="Zeng Q."/>
            <person name="Koehrsen M."/>
            <person name="Alvarado L."/>
            <person name="Berlin A."/>
            <person name="Borenstein D."/>
            <person name="Chen Z."/>
            <person name="Engels R."/>
            <person name="Freedman E."/>
            <person name="Gellesch M."/>
            <person name="Goldberg J."/>
            <person name="Griggs A."/>
            <person name="Gujja S."/>
            <person name="Heiman D."/>
            <person name="Hepburn T."/>
            <person name="Howarth C."/>
            <person name="Jen D."/>
            <person name="Larson L."/>
            <person name="Lewis B."/>
            <person name="Mehta T."/>
            <person name="Park D."/>
            <person name="Pearson M."/>
            <person name="Roberts A."/>
            <person name="Saif S."/>
            <person name="Shea T."/>
            <person name="Shenoy N."/>
            <person name="Sisk P."/>
            <person name="Stolte C."/>
            <person name="Sykes S."/>
            <person name="Walk T."/>
            <person name="White J."/>
            <person name="Yandava C."/>
            <person name="Klein B."/>
            <person name="McEwen J.G."/>
            <person name="Puccia R."/>
            <person name="Goldman G.H."/>
            <person name="Felipe M.S."/>
            <person name="Nino-Vega G."/>
            <person name="San-Blas G."/>
            <person name="Taylor J."/>
            <person name="Mendoza L."/>
            <person name="Galagan J."/>
            <person name="Nusbaum C."/>
            <person name="Birren B."/>
        </authorList>
    </citation>
    <scope>NUCLEOTIDE SEQUENCE [LARGE SCALE GENOMIC DNA]</scope>
    <source>
        <strain evidence="2">H88</strain>
    </source>
</reference>
<accession>F0UUQ2</accession>
<evidence type="ECO:0000313" key="2">
    <source>
        <dbReference type="Proteomes" id="UP000008142"/>
    </source>
</evidence>
<name>F0UUQ2_AJEC8</name>